<dbReference type="SUPFAM" id="SSF49265">
    <property type="entry name" value="Fibronectin type III"/>
    <property type="match status" value="1"/>
</dbReference>
<organism evidence="4 5">
    <name type="scientific">Elysia marginata</name>
    <dbReference type="NCBI Taxonomy" id="1093978"/>
    <lineage>
        <taxon>Eukaryota</taxon>
        <taxon>Metazoa</taxon>
        <taxon>Spiralia</taxon>
        <taxon>Lophotrochozoa</taxon>
        <taxon>Mollusca</taxon>
        <taxon>Gastropoda</taxon>
        <taxon>Heterobranchia</taxon>
        <taxon>Euthyneura</taxon>
        <taxon>Panpulmonata</taxon>
        <taxon>Sacoglossa</taxon>
        <taxon>Placobranchoidea</taxon>
        <taxon>Plakobranchidae</taxon>
        <taxon>Elysia</taxon>
    </lineage>
</organism>
<dbReference type="InterPro" id="IPR036116">
    <property type="entry name" value="FN3_sf"/>
</dbReference>
<evidence type="ECO:0000313" key="5">
    <source>
        <dbReference type="Proteomes" id="UP000762676"/>
    </source>
</evidence>
<dbReference type="CDD" id="cd00063">
    <property type="entry name" value="FN3"/>
    <property type="match status" value="1"/>
</dbReference>
<dbReference type="Gene3D" id="2.60.40.10">
    <property type="entry name" value="Immunoglobulins"/>
    <property type="match status" value="2"/>
</dbReference>
<keyword evidence="5" id="KW-1185">Reference proteome</keyword>
<dbReference type="InterPro" id="IPR003961">
    <property type="entry name" value="FN3_dom"/>
</dbReference>
<dbReference type="InterPro" id="IPR013783">
    <property type="entry name" value="Ig-like_fold"/>
</dbReference>
<dbReference type="GO" id="GO:0031430">
    <property type="term" value="C:M band"/>
    <property type="evidence" value="ECO:0007669"/>
    <property type="project" value="TreeGrafter"/>
</dbReference>
<dbReference type="Proteomes" id="UP000762676">
    <property type="component" value="Unassembled WGS sequence"/>
</dbReference>
<dbReference type="GO" id="GO:0008307">
    <property type="term" value="F:structural constituent of muscle"/>
    <property type="evidence" value="ECO:0007669"/>
    <property type="project" value="TreeGrafter"/>
</dbReference>
<gene>
    <name evidence="4" type="ORF">ElyMa_000020700</name>
</gene>
<feature type="domain" description="Fibronectin type-III" evidence="3">
    <location>
        <begin position="81"/>
        <end position="174"/>
    </location>
</feature>
<dbReference type="AlphaFoldDB" id="A0AAV4EBU0"/>
<evidence type="ECO:0000259" key="3">
    <source>
        <dbReference type="PROSITE" id="PS50853"/>
    </source>
</evidence>
<sequence length="211" mass="24074">MLKDHDLIHIKSLHLSNILYRLSLLSYTITRFNSEVTERHAILTIKDASKLDDGPIRLQLENDLGSDSAVLKVQVNDRPDPPRFPVVENIRDDSVVLSWKPPLNDGGSFITEYVVERNEPPSDKWIRVASTRFAFHNVTGLSPNKEYCFRVFADNFYGRSEPCEPTAPVKTEEPEANRKKKQLEGNNDNNSYTLLWRHGLVVDAGLSDREV</sequence>
<evidence type="ECO:0000256" key="1">
    <source>
        <dbReference type="ARBA" id="ARBA00023319"/>
    </source>
</evidence>
<dbReference type="PANTHER" id="PTHR14340:SF13">
    <property type="entry name" value="TITIN"/>
    <property type="match status" value="1"/>
</dbReference>
<reference evidence="4 5" key="1">
    <citation type="journal article" date="2021" name="Elife">
        <title>Chloroplast acquisition without the gene transfer in kleptoplastic sea slugs, Plakobranchus ocellatus.</title>
        <authorList>
            <person name="Maeda T."/>
            <person name="Takahashi S."/>
            <person name="Yoshida T."/>
            <person name="Shimamura S."/>
            <person name="Takaki Y."/>
            <person name="Nagai Y."/>
            <person name="Toyoda A."/>
            <person name="Suzuki Y."/>
            <person name="Arimoto A."/>
            <person name="Ishii H."/>
            <person name="Satoh N."/>
            <person name="Nishiyama T."/>
            <person name="Hasebe M."/>
            <person name="Maruyama T."/>
            <person name="Minagawa J."/>
            <person name="Obokata J."/>
            <person name="Shigenobu S."/>
        </authorList>
    </citation>
    <scope>NUCLEOTIDE SEQUENCE [LARGE SCALE GENOMIC DNA]</scope>
</reference>
<name>A0AAV4EBU0_9GAST</name>
<dbReference type="FunFam" id="2.60.40.10:FF:000127">
    <property type="entry name" value="titin isoform X1"/>
    <property type="match status" value="1"/>
</dbReference>
<dbReference type="GO" id="GO:0048738">
    <property type="term" value="P:cardiac muscle tissue development"/>
    <property type="evidence" value="ECO:0007669"/>
    <property type="project" value="TreeGrafter"/>
</dbReference>
<comment type="caution">
    <text evidence="4">The sequence shown here is derived from an EMBL/GenBank/DDBJ whole genome shotgun (WGS) entry which is preliminary data.</text>
</comment>
<accession>A0AAV4EBU0</accession>
<dbReference type="InterPro" id="IPR036179">
    <property type="entry name" value="Ig-like_dom_sf"/>
</dbReference>
<proteinExistence type="predicted"/>
<dbReference type="GO" id="GO:0045214">
    <property type="term" value="P:sarcomere organization"/>
    <property type="evidence" value="ECO:0007669"/>
    <property type="project" value="TreeGrafter"/>
</dbReference>
<dbReference type="PRINTS" id="PR00014">
    <property type="entry name" value="FNTYPEIII"/>
</dbReference>
<dbReference type="EMBL" id="BMAT01000034">
    <property type="protein sequence ID" value="GFR58135.1"/>
    <property type="molecule type" value="Genomic_DNA"/>
</dbReference>
<dbReference type="SMART" id="SM00060">
    <property type="entry name" value="FN3"/>
    <property type="match status" value="1"/>
</dbReference>
<protein>
    <submittedName>
        <fullName evidence="4">Twitchin</fullName>
    </submittedName>
</protein>
<dbReference type="SUPFAM" id="SSF48726">
    <property type="entry name" value="Immunoglobulin"/>
    <property type="match status" value="1"/>
</dbReference>
<dbReference type="Pfam" id="PF00041">
    <property type="entry name" value="fn3"/>
    <property type="match status" value="1"/>
</dbReference>
<evidence type="ECO:0000313" key="4">
    <source>
        <dbReference type="EMBL" id="GFR58135.1"/>
    </source>
</evidence>
<dbReference type="PANTHER" id="PTHR14340">
    <property type="entry name" value="MICROFIBRIL-ASSOCIATED GLYCOPROTEIN 3"/>
    <property type="match status" value="1"/>
</dbReference>
<feature type="region of interest" description="Disordered" evidence="2">
    <location>
        <begin position="163"/>
        <end position="188"/>
    </location>
</feature>
<dbReference type="PROSITE" id="PS50853">
    <property type="entry name" value="FN3"/>
    <property type="match status" value="1"/>
</dbReference>
<evidence type="ECO:0000256" key="2">
    <source>
        <dbReference type="SAM" id="MobiDB-lite"/>
    </source>
</evidence>
<keyword evidence="1" id="KW-0393">Immunoglobulin domain</keyword>